<dbReference type="EMBL" id="QKYV01000001">
    <property type="protein sequence ID" value="PZW44144.1"/>
    <property type="molecule type" value="Genomic_DNA"/>
</dbReference>
<dbReference type="InterPro" id="IPR003772">
    <property type="entry name" value="YceD"/>
</dbReference>
<proteinExistence type="predicted"/>
<comment type="caution">
    <text evidence="1">The sequence shown here is derived from an EMBL/GenBank/DDBJ whole genome shotgun (WGS) entry which is preliminary data.</text>
</comment>
<evidence type="ECO:0000313" key="2">
    <source>
        <dbReference type="Proteomes" id="UP000249542"/>
    </source>
</evidence>
<gene>
    <name evidence="1" type="ORF">LX95_00476</name>
</gene>
<evidence type="ECO:0000313" key="1">
    <source>
        <dbReference type="EMBL" id="PZW44144.1"/>
    </source>
</evidence>
<dbReference type="Proteomes" id="UP000249542">
    <property type="component" value="Unassembled WGS sequence"/>
</dbReference>
<reference evidence="1 2" key="1">
    <citation type="submission" date="2018-06" db="EMBL/GenBank/DDBJ databases">
        <title>Genomic Encyclopedia of Archaeal and Bacterial Type Strains, Phase II (KMG-II): from individual species to whole genera.</title>
        <authorList>
            <person name="Goeker M."/>
        </authorList>
    </citation>
    <scope>NUCLEOTIDE SEQUENCE [LARGE SCALE GENOMIC DNA]</scope>
    <source>
        <strain evidence="1 2">DSM 15361</strain>
    </source>
</reference>
<organism evidence="1 2">
    <name type="scientific">Mesonia algae</name>
    <dbReference type="NCBI Taxonomy" id="213248"/>
    <lineage>
        <taxon>Bacteria</taxon>
        <taxon>Pseudomonadati</taxon>
        <taxon>Bacteroidota</taxon>
        <taxon>Flavobacteriia</taxon>
        <taxon>Flavobacteriales</taxon>
        <taxon>Flavobacteriaceae</taxon>
        <taxon>Mesonia</taxon>
    </lineage>
</organism>
<accession>A0A2W7IBR3</accession>
<sequence>MKKLKEFTIPFVGLKIGRHHYDYHIDNTFFEFFEYEDFNDIDVKVDLTFEKKSTMLELDFHVHGNININCDVTNEPYDQPVENNISLVVKFGEELNDENEELLILPHGEYEIKVQQYIYEAIVLGVPIKRIHPGVEDGTLDSDILDKLEELQPKIGQEKEEEVNEVDPRWNKLKNLLNDKN</sequence>
<name>A0A2W7IBR3_9FLAO</name>
<keyword evidence="2" id="KW-1185">Reference proteome</keyword>
<protein>
    <submittedName>
        <fullName evidence="1">Uncharacterized metal-binding protein YceD (DUF177 family)</fullName>
    </submittedName>
</protein>
<dbReference type="AlphaFoldDB" id="A0A2W7IBR3"/>
<dbReference type="RefSeq" id="WP_111539810.1">
    <property type="nucleotide sequence ID" value="NZ_QKYV01000001.1"/>
</dbReference>
<dbReference type="Pfam" id="PF02620">
    <property type="entry name" value="YceD"/>
    <property type="match status" value="1"/>
</dbReference>